<dbReference type="GO" id="GO:0032259">
    <property type="term" value="P:methylation"/>
    <property type="evidence" value="ECO:0007669"/>
    <property type="project" value="UniProtKB-KW"/>
</dbReference>
<comment type="function">
    <text evidence="10">Catalyzes the last two steps in the biosynthesis of 5-methylaminomethyl-2-thiouridine (mnm(5)s(2)U) at the wobble position (U34) in tRNA. Catalyzes the FAD-dependent demodification of cmnm(5)s(2)U34 to nm(5)s(2)U34, followed by the transfer of a methyl group from S-adenosyl-L-methionine to nm(5)s(2)U34, to form mnm(5)s(2)U34.</text>
</comment>
<comment type="subcellular location">
    <subcellularLocation>
        <location evidence="10">Cytoplasm</location>
    </subcellularLocation>
</comment>
<dbReference type="EMBL" id="PIPJ01000003">
    <property type="protein sequence ID" value="RUO21121.1"/>
    <property type="molecule type" value="Genomic_DNA"/>
</dbReference>
<evidence type="ECO:0000256" key="3">
    <source>
        <dbReference type="ARBA" id="ARBA00022630"/>
    </source>
</evidence>
<evidence type="ECO:0000256" key="4">
    <source>
        <dbReference type="ARBA" id="ARBA00022679"/>
    </source>
</evidence>
<comment type="similarity">
    <text evidence="10">In the N-terminal section; belongs to the methyltransferase superfamily. tRNA (mnm(5)s(2)U34)-methyltransferase family.</text>
</comment>
<gene>
    <name evidence="10" type="primary">mnmC</name>
    <name evidence="13" type="ORF">CWE08_05890</name>
</gene>
<protein>
    <recommendedName>
        <fullName evidence="10">tRNA 5-methylaminomethyl-2-thiouridine biosynthesis bifunctional protein MnmC</fullName>
        <shortName evidence="10">tRNA mnm(5)s(2)U biosynthesis bifunctional protein</shortName>
    </recommendedName>
    <domain>
        <recommendedName>
            <fullName evidence="10">tRNA (mnm(5)s(2)U34)-methyltransferase</fullName>
            <ecNumber evidence="10">2.1.1.61</ecNumber>
        </recommendedName>
    </domain>
    <domain>
        <recommendedName>
            <fullName evidence="10">FAD-dependent cmnm(5)s(2)U34 oxidoreductase</fullName>
            <ecNumber evidence="10">1.5.-.-</ecNumber>
        </recommendedName>
    </domain>
</protein>
<keyword evidence="1 10" id="KW-0963">Cytoplasm</keyword>
<dbReference type="NCBIfam" id="TIGR03197">
    <property type="entry name" value="MnmC_Cterm"/>
    <property type="match status" value="1"/>
</dbReference>
<dbReference type="NCBIfam" id="NF033855">
    <property type="entry name" value="tRNA_MNMC2"/>
    <property type="match status" value="1"/>
</dbReference>
<comment type="similarity">
    <text evidence="10">In the C-terminal section; belongs to the DAO family.</text>
</comment>
<dbReference type="GO" id="GO:0005737">
    <property type="term" value="C:cytoplasm"/>
    <property type="evidence" value="ECO:0007669"/>
    <property type="project" value="UniProtKB-SubCell"/>
</dbReference>
<evidence type="ECO:0000259" key="11">
    <source>
        <dbReference type="Pfam" id="PF01266"/>
    </source>
</evidence>
<dbReference type="AlphaFoldDB" id="A0A432VWQ0"/>
<organism evidence="13 14">
    <name type="scientific">Aliidiomarina iranensis</name>
    <dbReference type="NCBI Taxonomy" id="1434071"/>
    <lineage>
        <taxon>Bacteria</taxon>
        <taxon>Pseudomonadati</taxon>
        <taxon>Pseudomonadota</taxon>
        <taxon>Gammaproteobacteria</taxon>
        <taxon>Alteromonadales</taxon>
        <taxon>Idiomarinaceae</taxon>
        <taxon>Aliidiomarina</taxon>
    </lineage>
</organism>
<keyword evidence="2 10" id="KW-0489">Methyltransferase</keyword>
<dbReference type="InterPro" id="IPR036188">
    <property type="entry name" value="FAD/NAD-bd_sf"/>
</dbReference>
<feature type="domain" description="FAD dependent oxidoreductase" evidence="11">
    <location>
        <begin position="257"/>
        <end position="623"/>
    </location>
</feature>
<dbReference type="Gene3D" id="3.30.9.10">
    <property type="entry name" value="D-Amino Acid Oxidase, subunit A, domain 2"/>
    <property type="match status" value="1"/>
</dbReference>
<proteinExistence type="inferred from homology"/>
<dbReference type="GO" id="GO:0016645">
    <property type="term" value="F:oxidoreductase activity, acting on the CH-NH group of donors"/>
    <property type="evidence" value="ECO:0007669"/>
    <property type="project" value="InterPro"/>
</dbReference>
<evidence type="ECO:0000259" key="12">
    <source>
        <dbReference type="Pfam" id="PF05430"/>
    </source>
</evidence>
<keyword evidence="7 10" id="KW-0274">FAD</keyword>
<dbReference type="GO" id="GO:0004808">
    <property type="term" value="F:tRNA (5-methylaminomethyl-2-thiouridylate)(34)-methyltransferase activity"/>
    <property type="evidence" value="ECO:0007669"/>
    <property type="project" value="UniProtKB-EC"/>
</dbReference>
<comment type="catalytic activity">
    <reaction evidence="10">
        <text>5-aminomethyl-2-thiouridine(34) in tRNA + S-adenosyl-L-methionine = 5-methylaminomethyl-2-thiouridine(34) in tRNA + S-adenosyl-L-homocysteine + H(+)</text>
        <dbReference type="Rhea" id="RHEA:19569"/>
        <dbReference type="Rhea" id="RHEA-COMP:10195"/>
        <dbReference type="Rhea" id="RHEA-COMP:10197"/>
        <dbReference type="ChEBI" id="CHEBI:15378"/>
        <dbReference type="ChEBI" id="CHEBI:57856"/>
        <dbReference type="ChEBI" id="CHEBI:59789"/>
        <dbReference type="ChEBI" id="CHEBI:74454"/>
        <dbReference type="ChEBI" id="CHEBI:74455"/>
        <dbReference type="EC" id="2.1.1.61"/>
    </reaction>
</comment>
<evidence type="ECO:0000256" key="9">
    <source>
        <dbReference type="ARBA" id="ARBA00023268"/>
    </source>
</evidence>
<dbReference type="HAMAP" id="MF_01102">
    <property type="entry name" value="MnmC"/>
    <property type="match status" value="1"/>
</dbReference>
<keyword evidence="8 10" id="KW-0560">Oxidoreductase</keyword>
<dbReference type="Pfam" id="PF05430">
    <property type="entry name" value="Methyltransf_30"/>
    <property type="match status" value="1"/>
</dbReference>
<dbReference type="InterPro" id="IPR017610">
    <property type="entry name" value="tRNA_S-uridine_synth_MnmC_C"/>
</dbReference>
<evidence type="ECO:0000256" key="2">
    <source>
        <dbReference type="ARBA" id="ARBA00022603"/>
    </source>
</evidence>
<dbReference type="InterPro" id="IPR023032">
    <property type="entry name" value="tRNA_MAMT_biosynth_bifunc_MnmC"/>
</dbReference>
<keyword evidence="6 10" id="KW-0819">tRNA processing</keyword>
<evidence type="ECO:0000256" key="7">
    <source>
        <dbReference type="ARBA" id="ARBA00022827"/>
    </source>
</evidence>
<dbReference type="Proteomes" id="UP000288395">
    <property type="component" value="Unassembled WGS sequence"/>
</dbReference>
<evidence type="ECO:0000256" key="10">
    <source>
        <dbReference type="HAMAP-Rule" id="MF_01102"/>
    </source>
</evidence>
<feature type="region of interest" description="FAD-dependent cmnm(5)s(2)U34 oxidoreductase" evidence="10">
    <location>
        <begin position="260"/>
        <end position="659"/>
    </location>
</feature>
<feature type="region of interest" description="tRNA (mnm(5)s(2)U34)-methyltransferase" evidence="10">
    <location>
        <begin position="1"/>
        <end position="244"/>
    </location>
</feature>
<dbReference type="InterPro" id="IPR008471">
    <property type="entry name" value="MnmC-like_methylTransf"/>
</dbReference>
<dbReference type="Gene3D" id="3.50.50.60">
    <property type="entry name" value="FAD/NAD(P)-binding domain"/>
    <property type="match status" value="1"/>
</dbReference>
<keyword evidence="4 10" id="KW-0808">Transferase</keyword>
<dbReference type="EC" id="1.5.-.-" evidence="10"/>
<evidence type="ECO:0000256" key="8">
    <source>
        <dbReference type="ARBA" id="ARBA00023002"/>
    </source>
</evidence>
<keyword evidence="14" id="KW-1185">Reference proteome</keyword>
<dbReference type="OrthoDB" id="9786494at2"/>
<comment type="caution">
    <text evidence="13">The sequence shown here is derived from an EMBL/GenBank/DDBJ whole genome shotgun (WGS) entry which is preliminary data.</text>
</comment>
<evidence type="ECO:0000313" key="14">
    <source>
        <dbReference type="Proteomes" id="UP000288395"/>
    </source>
</evidence>
<dbReference type="InterPro" id="IPR047785">
    <property type="entry name" value="tRNA_MNMC2"/>
</dbReference>
<dbReference type="GO" id="GO:0002098">
    <property type="term" value="P:tRNA wobble uridine modification"/>
    <property type="evidence" value="ECO:0007669"/>
    <property type="project" value="TreeGrafter"/>
</dbReference>
<keyword evidence="3 10" id="KW-0285">Flavoprotein</keyword>
<name>A0A432VWQ0_9GAMM</name>
<evidence type="ECO:0000256" key="1">
    <source>
        <dbReference type="ARBA" id="ARBA00022490"/>
    </source>
</evidence>
<dbReference type="EC" id="2.1.1.61" evidence="10"/>
<evidence type="ECO:0000313" key="13">
    <source>
        <dbReference type="EMBL" id="RUO21121.1"/>
    </source>
</evidence>
<evidence type="ECO:0000256" key="5">
    <source>
        <dbReference type="ARBA" id="ARBA00022691"/>
    </source>
</evidence>
<feature type="domain" description="MnmC-like methyltransferase" evidence="12">
    <location>
        <begin position="119"/>
        <end position="241"/>
    </location>
</feature>
<dbReference type="PANTHER" id="PTHR13847:SF283">
    <property type="entry name" value="TRNA 5-METHYLAMINOMETHYL-2-THIOURIDINE BIOSYNTHESIS BIFUNCTIONAL PROTEIN MNMC"/>
    <property type="match status" value="1"/>
</dbReference>
<keyword evidence="5 10" id="KW-0949">S-adenosyl-L-methionine</keyword>
<dbReference type="PANTHER" id="PTHR13847">
    <property type="entry name" value="SARCOSINE DEHYDROGENASE-RELATED"/>
    <property type="match status" value="1"/>
</dbReference>
<keyword evidence="9 10" id="KW-0511">Multifunctional enzyme</keyword>
<dbReference type="InterPro" id="IPR006076">
    <property type="entry name" value="FAD-dep_OxRdtase"/>
</dbReference>
<dbReference type="RefSeq" id="WP_126766668.1">
    <property type="nucleotide sequence ID" value="NZ_PIPJ01000003.1"/>
</dbReference>
<dbReference type="InterPro" id="IPR029063">
    <property type="entry name" value="SAM-dependent_MTases_sf"/>
</dbReference>
<accession>A0A432VWQ0</accession>
<dbReference type="Gene3D" id="3.40.50.150">
    <property type="entry name" value="Vaccinia Virus protein VP39"/>
    <property type="match status" value="1"/>
</dbReference>
<dbReference type="GO" id="GO:0050660">
    <property type="term" value="F:flavin adenine dinucleotide binding"/>
    <property type="evidence" value="ECO:0007669"/>
    <property type="project" value="UniProtKB-UniRule"/>
</dbReference>
<sequence length="659" mass="72883">MTSANANPSLHYADIEFDQQGIPESTLFADIYFSRKDGIAESNYVFIQHNDLHKRFAAISEYDSFVIAETGFGTGLNFLLAADLFLQKAPKNAHLYFTSFEKYPIRHADLVKIHQHWPQFSTLSSLLLARYPALLPGLQRIEIHPQITLDLYFSDVNDTLREWAEEHPRTVNAWFLDGFAPSKNPQMWDSKLFNAIALSLANHATFATFSATGNVRRQMLEAGLNVKKAKGFGRKREMLFGGIQKMGKPAQPAAQSIAIIGDGIAAATLAYELRNSNKRIHIFAAAEAAAAGASGNPQGAVYPLLQAQWTPSSDFYSHAHEFARQLYRSAVPNCWHESGVQQLSKSTPQLLKIRSIRSLNLYPDPYWQPQTQAQASVKANVPLPTPAVLLPTAGWVPAKQLVNELLEKVASHRKQSNLEFSVHFSCQILDIQALNACSSASSHQQWQLLLESTSKDFVAENLCFDQVIIAGGEKSTQLLPQALVPIRPVRGQITQLAVPDNHQLANLNQVLCGGGYITPVHQGLCCIGATFDKTRTDAIIDPNDDEQNLRQLRDDFSFSAPQSWVVANRASVRATTPDHLPLAGRVPKFVNGQLQEYSNLWLLSGLGARGLTSAPLAAALVAAQVENRPLPVTARINAALKPIRFAERARLRNKSIWVY</sequence>
<reference evidence="14" key="1">
    <citation type="journal article" date="2018" name="Front. Microbiol.">
        <title>Genome-Based Analysis Reveals the Taxonomy and Diversity of the Family Idiomarinaceae.</title>
        <authorList>
            <person name="Liu Y."/>
            <person name="Lai Q."/>
            <person name="Shao Z."/>
        </authorList>
    </citation>
    <scope>NUCLEOTIDE SEQUENCE [LARGE SCALE GENOMIC DNA]</scope>
    <source>
        <strain evidence="14">GBPy7</strain>
    </source>
</reference>
<comment type="cofactor">
    <cofactor evidence="10">
        <name>FAD</name>
        <dbReference type="ChEBI" id="CHEBI:57692"/>
    </cofactor>
</comment>
<evidence type="ECO:0000256" key="6">
    <source>
        <dbReference type="ARBA" id="ARBA00022694"/>
    </source>
</evidence>
<dbReference type="SUPFAM" id="SSF51905">
    <property type="entry name" value="FAD/NAD(P)-binding domain"/>
    <property type="match status" value="1"/>
</dbReference>
<dbReference type="Pfam" id="PF01266">
    <property type="entry name" value="DAO"/>
    <property type="match status" value="1"/>
</dbReference>